<keyword evidence="3" id="KW-0540">Nuclease</keyword>
<gene>
    <name evidence="13" type="ORF">AH68_07825</name>
</gene>
<evidence type="ECO:0000259" key="11">
    <source>
        <dbReference type="PROSITE" id="PS51192"/>
    </source>
</evidence>
<dbReference type="STRING" id="1447716.AH68_07825"/>
<dbReference type="InterPro" id="IPR006474">
    <property type="entry name" value="Helicase_Cas3_CRISPR-ass_core"/>
</dbReference>
<dbReference type="InterPro" id="IPR011545">
    <property type="entry name" value="DEAD/DEAH_box_helicase_dom"/>
</dbReference>
<dbReference type="GO" id="GO:0004386">
    <property type="term" value="F:helicase activity"/>
    <property type="evidence" value="ECO:0007669"/>
    <property type="project" value="UniProtKB-KW"/>
</dbReference>
<evidence type="ECO:0000256" key="1">
    <source>
        <dbReference type="ARBA" id="ARBA00006847"/>
    </source>
</evidence>
<organism evidence="13 14">
    <name type="scientific">Bifidobacterium catenulatum PV20-2</name>
    <dbReference type="NCBI Taxonomy" id="1447716"/>
    <lineage>
        <taxon>Bacteria</taxon>
        <taxon>Bacillati</taxon>
        <taxon>Actinomycetota</taxon>
        <taxon>Actinomycetes</taxon>
        <taxon>Bifidobacteriales</taxon>
        <taxon>Bifidobacteriaceae</taxon>
        <taxon>Bifidobacterium</taxon>
    </lineage>
</organism>
<dbReference type="PROSITE" id="PS51643">
    <property type="entry name" value="HD_CAS3"/>
    <property type="match status" value="1"/>
</dbReference>
<dbReference type="CDD" id="cd09641">
    <property type="entry name" value="Cas3''_I"/>
    <property type="match status" value="1"/>
</dbReference>
<keyword evidence="7" id="KW-0347">Helicase</keyword>
<name>A0A0A7I859_9BIFI</name>
<dbReference type="InterPro" id="IPR006674">
    <property type="entry name" value="HD_domain"/>
</dbReference>
<evidence type="ECO:0000256" key="8">
    <source>
        <dbReference type="ARBA" id="ARBA00022840"/>
    </source>
</evidence>
<evidence type="ECO:0000313" key="14">
    <source>
        <dbReference type="Proteomes" id="UP000030625"/>
    </source>
</evidence>
<dbReference type="RefSeq" id="WP_039199059.1">
    <property type="nucleotide sequence ID" value="NZ_CP007456.1"/>
</dbReference>
<dbReference type="GO" id="GO:0046872">
    <property type="term" value="F:metal ion binding"/>
    <property type="evidence" value="ECO:0007669"/>
    <property type="project" value="UniProtKB-KW"/>
</dbReference>
<proteinExistence type="inferred from homology"/>
<dbReference type="KEGG" id="bka:AH68_07825"/>
<dbReference type="AlphaFoldDB" id="A0A0A7I859"/>
<feature type="domain" description="Helicase ATP-binding" evidence="11">
    <location>
        <begin position="259"/>
        <end position="446"/>
    </location>
</feature>
<dbReference type="Pfam" id="PF22590">
    <property type="entry name" value="Cas3-like_C_2"/>
    <property type="match status" value="1"/>
</dbReference>
<dbReference type="PANTHER" id="PTHR24031">
    <property type="entry name" value="RNA HELICASE"/>
    <property type="match status" value="1"/>
</dbReference>
<accession>A0A0A7I859</accession>
<evidence type="ECO:0000256" key="7">
    <source>
        <dbReference type="ARBA" id="ARBA00022806"/>
    </source>
</evidence>
<dbReference type="NCBIfam" id="TIGR01596">
    <property type="entry name" value="cas3_HD"/>
    <property type="match status" value="1"/>
</dbReference>
<dbReference type="InterPro" id="IPR054712">
    <property type="entry name" value="Cas3-like_dom"/>
</dbReference>
<evidence type="ECO:0000259" key="12">
    <source>
        <dbReference type="PROSITE" id="PS51643"/>
    </source>
</evidence>
<dbReference type="Gene3D" id="3.40.50.300">
    <property type="entry name" value="P-loop containing nucleotide triphosphate hydrolases"/>
    <property type="match status" value="2"/>
</dbReference>
<dbReference type="GO" id="GO:0004518">
    <property type="term" value="F:nuclease activity"/>
    <property type="evidence" value="ECO:0007669"/>
    <property type="project" value="UniProtKB-KW"/>
</dbReference>
<evidence type="ECO:0000256" key="2">
    <source>
        <dbReference type="ARBA" id="ARBA00009046"/>
    </source>
</evidence>
<dbReference type="GO" id="GO:0051607">
    <property type="term" value="P:defense response to virus"/>
    <property type="evidence" value="ECO:0007669"/>
    <property type="project" value="UniProtKB-KW"/>
</dbReference>
<dbReference type="InterPro" id="IPR038257">
    <property type="entry name" value="CRISPR-assoc_Cas3_HD_sf"/>
</dbReference>
<evidence type="ECO:0000313" key="13">
    <source>
        <dbReference type="EMBL" id="AIZ14979.1"/>
    </source>
</evidence>
<dbReference type="SMART" id="SM00487">
    <property type="entry name" value="DEXDc"/>
    <property type="match status" value="1"/>
</dbReference>
<comment type="similarity">
    <text evidence="2">In the central section; belongs to the CRISPR-associated helicase Cas3 family.</text>
</comment>
<keyword evidence="5" id="KW-0547">Nucleotide-binding</keyword>
<dbReference type="GO" id="GO:0003676">
    <property type="term" value="F:nucleic acid binding"/>
    <property type="evidence" value="ECO:0007669"/>
    <property type="project" value="InterPro"/>
</dbReference>
<evidence type="ECO:0000256" key="6">
    <source>
        <dbReference type="ARBA" id="ARBA00022801"/>
    </source>
</evidence>
<dbReference type="GO" id="GO:0016787">
    <property type="term" value="F:hydrolase activity"/>
    <property type="evidence" value="ECO:0007669"/>
    <property type="project" value="UniProtKB-KW"/>
</dbReference>
<protein>
    <submittedName>
        <fullName evidence="13">CRISPR-associated protein Cas3</fullName>
    </submittedName>
</protein>
<dbReference type="OrthoDB" id="9810236at2"/>
<keyword evidence="8" id="KW-0067">ATP-binding</keyword>
<dbReference type="InterPro" id="IPR014001">
    <property type="entry name" value="Helicase_ATP-bd"/>
</dbReference>
<dbReference type="PROSITE" id="PS51192">
    <property type="entry name" value="HELICASE_ATP_BIND_1"/>
    <property type="match status" value="1"/>
</dbReference>
<feature type="compositionally biased region" description="Polar residues" evidence="10">
    <location>
        <begin position="328"/>
        <end position="337"/>
    </location>
</feature>
<keyword evidence="4" id="KW-0479">Metal-binding</keyword>
<dbReference type="GO" id="GO:0005524">
    <property type="term" value="F:ATP binding"/>
    <property type="evidence" value="ECO:0007669"/>
    <property type="project" value="UniProtKB-KW"/>
</dbReference>
<sequence>MDLLAHRDADGNVQTLHGHLHGAGDLAESYESEFSQISRMAALLHDVGKVAQQFQTYLISGKGRRGEIPHARQGAFVVNDLPISNSAAEIVKEILELVIAKHHGELPDCINEIGDEAFLTGFTEADKQNPKYAYGEIKQGLHDLDLDLQDTFQQAEKDVFDFAGRTKSLKLSKDSRYFYSGLLVKYVYSRLIDADRTDTAYFETKEQYHPIKADWSELIRHLDESMKSFDSTSEINKIRQQITEQCRQAGSRETGIYRLSVPTGGGKTLASLNFALHHALETGKRRIIYVIPYLSITSQTVATFRNMLGLDADSNIVLEHYSTAGLQNSDNTGSIGTSEEEDAKERQRKLASERWDNPIIVTTMVEFLETVMSARGTKLRKFHNMANSVIIFDEIQSLPLNIINPFNEVVSFLSTILDSTILLCSATQPLLERTARKNLRLSDEPDLIDNTDGYEEKLKRTRIIASQESKSCEELANIIYEQALRNGNCLSIVNTKSEARKMYQCLQELNADGQFELIHLSTAMCGKHRADQLARIKVLTDPHDSKPVICVSTQLIEAGVDLSFACVVRAMAGLDSIMQAAGRCNRNGESKEIKDVYVYPLQGEERFKDYLPEIHRGKKLTLQIMGEHPDADLLSTGMLNEFYGMLLQSEDRDGGNSLLDGSLWKKENAGKTIYELLAYNESQRKQFENNTMGERYNPFFAQAFKTVGNEYRVIPKITHNVVVPYGNAMELLDMLGHGELREKIAILRRLQEYTVSLFDYEYKILNEKHAISIANEDFDICVLNGDYYKGEYGVVTETDMSLLMI</sequence>
<dbReference type="SUPFAM" id="SSF52540">
    <property type="entry name" value="P-loop containing nucleoside triphosphate hydrolases"/>
    <property type="match status" value="1"/>
</dbReference>
<dbReference type="Pfam" id="PF01966">
    <property type="entry name" value="HD"/>
    <property type="match status" value="1"/>
</dbReference>
<evidence type="ECO:0000256" key="9">
    <source>
        <dbReference type="ARBA" id="ARBA00023118"/>
    </source>
</evidence>
<dbReference type="Pfam" id="PF00270">
    <property type="entry name" value="DEAD"/>
    <property type="match status" value="1"/>
</dbReference>
<dbReference type="Proteomes" id="UP000030625">
    <property type="component" value="Chromosome"/>
</dbReference>
<evidence type="ECO:0000256" key="4">
    <source>
        <dbReference type="ARBA" id="ARBA00022723"/>
    </source>
</evidence>
<feature type="region of interest" description="Disordered" evidence="10">
    <location>
        <begin position="328"/>
        <end position="349"/>
    </location>
</feature>
<dbReference type="SMART" id="SM00490">
    <property type="entry name" value="HELICc"/>
    <property type="match status" value="1"/>
</dbReference>
<dbReference type="InterPro" id="IPR027417">
    <property type="entry name" value="P-loop_NTPase"/>
</dbReference>
<reference evidence="13 14" key="1">
    <citation type="journal article" date="2015" name="Genome Announc.">
        <title>Complete and Assembled Genome Sequence of Bifidobacterium kashiwanohense PV20-2, Isolated from the Feces of an Anemic Kenyan Infant.</title>
        <authorList>
            <person name="Vazquez-Gutierrez P."/>
            <person name="Lacroix C."/>
            <person name="Chassard C."/>
            <person name="Klumpp J."/>
            <person name="Jans C."/>
            <person name="Stevens M.J."/>
        </authorList>
    </citation>
    <scope>NUCLEOTIDE SEQUENCE [LARGE SCALE GENOMIC DNA]</scope>
    <source>
        <strain evidence="13 14">PV20-2</strain>
    </source>
</reference>
<dbReference type="HOGENOM" id="CLU_010123_0_0_11"/>
<keyword evidence="6" id="KW-0378">Hydrolase</keyword>
<evidence type="ECO:0000256" key="3">
    <source>
        <dbReference type="ARBA" id="ARBA00022722"/>
    </source>
</evidence>
<dbReference type="InterPro" id="IPR001650">
    <property type="entry name" value="Helicase_C-like"/>
</dbReference>
<evidence type="ECO:0000256" key="10">
    <source>
        <dbReference type="SAM" id="MobiDB-lite"/>
    </source>
</evidence>
<dbReference type="NCBIfam" id="TIGR01587">
    <property type="entry name" value="cas3_core"/>
    <property type="match status" value="1"/>
</dbReference>
<dbReference type="EMBL" id="CP007456">
    <property type="protein sequence ID" value="AIZ14979.1"/>
    <property type="molecule type" value="Genomic_DNA"/>
</dbReference>
<dbReference type="InterPro" id="IPR006483">
    <property type="entry name" value="CRISPR-assoc_Cas3_HD"/>
</dbReference>
<dbReference type="SUPFAM" id="SSF109604">
    <property type="entry name" value="HD-domain/PDEase-like"/>
    <property type="match status" value="1"/>
</dbReference>
<dbReference type="CDD" id="cd17930">
    <property type="entry name" value="DEXHc_cas3"/>
    <property type="match status" value="1"/>
</dbReference>
<dbReference type="Gene3D" id="1.10.3210.30">
    <property type="match status" value="1"/>
</dbReference>
<feature type="domain" description="HD Cas3-type" evidence="12">
    <location>
        <begin position="9"/>
        <end position="197"/>
    </location>
</feature>
<evidence type="ECO:0000256" key="5">
    <source>
        <dbReference type="ARBA" id="ARBA00022741"/>
    </source>
</evidence>
<keyword evidence="9" id="KW-0051">Antiviral defense</keyword>
<comment type="similarity">
    <text evidence="1">In the N-terminal section; belongs to the CRISPR-associated nuclease Cas3-HD family.</text>
</comment>